<sequence length="297" mass="33032">MEKGTRSHLNPGVAYTFAAFLIWGFLTLYWKWLGAVPAGQILANRVVWSFVFMIGVLLFRKDLGHLIVSFKWLVHQPKQFFIVFSASVAISANWLIYVWAVAHNHVIEASLGLYIIPLVSMLIGIVFLREKAGFLEIMSILLAAAGVAIMTLKYGYVPWLALSLATTSGIYSLCKKFILFEANIGMTIETMLMVPAAGVYMLIIGSQTPIPFEIYSPSEGALLIGAGILTALPLIWFAEGAKRIPLTMIGFFQYITPSAAFLIGIFIFKEPIDPVQFLSFGFIWLSIIIYAFAEVRK</sequence>
<feature type="transmembrane region" description="Helical" evidence="8">
    <location>
        <begin position="42"/>
        <end position="59"/>
    </location>
</feature>
<evidence type="ECO:0000256" key="1">
    <source>
        <dbReference type="ARBA" id="ARBA00004651"/>
    </source>
</evidence>
<feature type="transmembrane region" description="Helical" evidence="8">
    <location>
        <begin position="106"/>
        <end position="128"/>
    </location>
</feature>
<feature type="transmembrane region" description="Helical" evidence="8">
    <location>
        <begin position="133"/>
        <end position="150"/>
    </location>
</feature>
<comment type="similarity">
    <text evidence="2">Belongs to the EamA transporter family.</text>
</comment>
<comment type="subcellular location">
    <subcellularLocation>
        <location evidence="1">Cell membrane</location>
        <topology evidence="1">Multi-pass membrane protein</topology>
    </subcellularLocation>
</comment>
<feature type="transmembrane region" description="Helical" evidence="8">
    <location>
        <begin position="274"/>
        <end position="293"/>
    </location>
</feature>
<evidence type="ECO:0000256" key="2">
    <source>
        <dbReference type="ARBA" id="ARBA00007362"/>
    </source>
</evidence>
<dbReference type="Pfam" id="PF00892">
    <property type="entry name" value="EamA"/>
    <property type="match status" value="1"/>
</dbReference>
<proteinExistence type="inferred from homology"/>
<keyword evidence="6 8" id="KW-1133">Transmembrane helix</keyword>
<feature type="transmembrane region" description="Helical" evidence="8">
    <location>
        <begin position="186"/>
        <end position="208"/>
    </location>
</feature>
<dbReference type="NCBIfam" id="TIGR00688">
    <property type="entry name" value="rarD"/>
    <property type="match status" value="1"/>
</dbReference>
<dbReference type="PANTHER" id="PTHR22911">
    <property type="entry name" value="ACYL-MALONYL CONDENSING ENZYME-RELATED"/>
    <property type="match status" value="1"/>
</dbReference>
<keyword evidence="4" id="KW-1003">Cell membrane</keyword>
<dbReference type="RefSeq" id="WP_188803108.1">
    <property type="nucleotide sequence ID" value="NZ_BMOK01000008.1"/>
</dbReference>
<evidence type="ECO:0000313" key="11">
    <source>
        <dbReference type="Proteomes" id="UP000654670"/>
    </source>
</evidence>
<protein>
    <submittedName>
        <fullName evidence="10">Transporter</fullName>
    </submittedName>
</protein>
<feature type="transmembrane region" description="Helical" evidence="8">
    <location>
        <begin position="12"/>
        <end position="30"/>
    </location>
</feature>
<evidence type="ECO:0000256" key="3">
    <source>
        <dbReference type="ARBA" id="ARBA00022448"/>
    </source>
</evidence>
<dbReference type="InterPro" id="IPR000620">
    <property type="entry name" value="EamA_dom"/>
</dbReference>
<reference evidence="10" key="2">
    <citation type="submission" date="2020-09" db="EMBL/GenBank/DDBJ databases">
        <authorList>
            <person name="Sun Q."/>
            <person name="Ohkuma M."/>
        </authorList>
    </citation>
    <scope>NUCLEOTIDE SEQUENCE</scope>
    <source>
        <strain evidence="10">JCM 15325</strain>
    </source>
</reference>
<feature type="transmembrane region" description="Helical" evidence="8">
    <location>
        <begin position="156"/>
        <end position="174"/>
    </location>
</feature>
<organism evidence="10 11">
    <name type="scientific">Sporolactobacillus putidus</name>
    <dbReference type="NCBI Taxonomy" id="492735"/>
    <lineage>
        <taxon>Bacteria</taxon>
        <taxon>Bacillati</taxon>
        <taxon>Bacillota</taxon>
        <taxon>Bacilli</taxon>
        <taxon>Bacillales</taxon>
        <taxon>Sporolactobacillaceae</taxon>
        <taxon>Sporolactobacillus</taxon>
    </lineage>
</organism>
<dbReference type="Proteomes" id="UP000654670">
    <property type="component" value="Unassembled WGS sequence"/>
</dbReference>
<evidence type="ECO:0000313" key="10">
    <source>
        <dbReference type="EMBL" id="GGL56844.1"/>
    </source>
</evidence>
<evidence type="ECO:0000256" key="8">
    <source>
        <dbReference type="SAM" id="Phobius"/>
    </source>
</evidence>
<evidence type="ECO:0000256" key="6">
    <source>
        <dbReference type="ARBA" id="ARBA00022989"/>
    </source>
</evidence>
<gene>
    <name evidence="10" type="primary">rarD</name>
    <name evidence="10" type="ORF">GCM10007968_21020</name>
</gene>
<feature type="transmembrane region" description="Helical" evidence="8">
    <location>
        <begin position="250"/>
        <end position="268"/>
    </location>
</feature>
<dbReference type="AlphaFoldDB" id="A0A917S4B5"/>
<dbReference type="InterPro" id="IPR004626">
    <property type="entry name" value="RarD"/>
</dbReference>
<evidence type="ECO:0000259" key="9">
    <source>
        <dbReference type="Pfam" id="PF00892"/>
    </source>
</evidence>
<evidence type="ECO:0000256" key="7">
    <source>
        <dbReference type="ARBA" id="ARBA00023136"/>
    </source>
</evidence>
<dbReference type="EMBL" id="BMOK01000008">
    <property type="protein sequence ID" value="GGL56844.1"/>
    <property type="molecule type" value="Genomic_DNA"/>
</dbReference>
<keyword evidence="7 8" id="KW-0472">Membrane</keyword>
<accession>A0A917S4B5</accession>
<name>A0A917S4B5_9BACL</name>
<keyword evidence="5 8" id="KW-0812">Transmembrane</keyword>
<reference evidence="10" key="1">
    <citation type="journal article" date="2014" name="Int. J. Syst. Evol. Microbiol.">
        <title>Complete genome sequence of Corynebacterium casei LMG S-19264T (=DSM 44701T), isolated from a smear-ripened cheese.</title>
        <authorList>
            <consortium name="US DOE Joint Genome Institute (JGI-PGF)"/>
            <person name="Walter F."/>
            <person name="Albersmeier A."/>
            <person name="Kalinowski J."/>
            <person name="Ruckert C."/>
        </authorList>
    </citation>
    <scope>NUCLEOTIDE SEQUENCE</scope>
    <source>
        <strain evidence="10">JCM 15325</strain>
    </source>
</reference>
<feature type="domain" description="EamA" evidence="9">
    <location>
        <begin position="11"/>
        <end position="151"/>
    </location>
</feature>
<dbReference type="PANTHER" id="PTHR22911:SF137">
    <property type="entry name" value="SOLUTE CARRIER FAMILY 35 MEMBER G2-RELATED"/>
    <property type="match status" value="1"/>
</dbReference>
<feature type="transmembrane region" description="Helical" evidence="8">
    <location>
        <begin position="220"/>
        <end position="238"/>
    </location>
</feature>
<evidence type="ECO:0000256" key="4">
    <source>
        <dbReference type="ARBA" id="ARBA00022475"/>
    </source>
</evidence>
<feature type="transmembrane region" description="Helical" evidence="8">
    <location>
        <begin position="80"/>
        <end position="100"/>
    </location>
</feature>
<evidence type="ECO:0000256" key="5">
    <source>
        <dbReference type="ARBA" id="ARBA00022692"/>
    </source>
</evidence>
<dbReference type="InterPro" id="IPR037185">
    <property type="entry name" value="EmrE-like"/>
</dbReference>
<keyword evidence="3" id="KW-0813">Transport</keyword>
<keyword evidence="11" id="KW-1185">Reference proteome</keyword>
<dbReference type="SUPFAM" id="SSF103481">
    <property type="entry name" value="Multidrug resistance efflux transporter EmrE"/>
    <property type="match status" value="2"/>
</dbReference>
<comment type="caution">
    <text evidence="10">The sequence shown here is derived from an EMBL/GenBank/DDBJ whole genome shotgun (WGS) entry which is preliminary data.</text>
</comment>
<dbReference type="GO" id="GO:0005886">
    <property type="term" value="C:plasma membrane"/>
    <property type="evidence" value="ECO:0007669"/>
    <property type="project" value="UniProtKB-SubCell"/>
</dbReference>